<keyword evidence="3" id="KW-0808">Transferase</keyword>
<feature type="domain" description="Pyruvate phosphate dikinase AMP/ATP-binding" evidence="2">
    <location>
        <begin position="19"/>
        <end position="210"/>
    </location>
</feature>
<organism evidence="3 4">
    <name type="scientific">Streptomyces lavendulae subsp. lavendulae</name>
    <dbReference type="NCBI Taxonomy" id="58340"/>
    <lineage>
        <taxon>Bacteria</taxon>
        <taxon>Bacillati</taxon>
        <taxon>Actinomycetota</taxon>
        <taxon>Actinomycetes</taxon>
        <taxon>Kitasatosporales</taxon>
        <taxon>Streptomycetaceae</taxon>
        <taxon>Streptomyces</taxon>
    </lineage>
</organism>
<dbReference type="InterPro" id="IPR036637">
    <property type="entry name" value="Phosphohistidine_dom_sf"/>
</dbReference>
<dbReference type="InterPro" id="IPR008279">
    <property type="entry name" value="PEP-util_enz_mobile_dom"/>
</dbReference>
<dbReference type="Pfam" id="PF01326">
    <property type="entry name" value="PPDK_N"/>
    <property type="match status" value="1"/>
</dbReference>
<name>A0A2K8PC50_STRLA</name>
<dbReference type="InterPro" id="IPR013815">
    <property type="entry name" value="ATP_grasp_subdomain_1"/>
</dbReference>
<dbReference type="GeneID" id="49382882"/>
<evidence type="ECO:0000313" key="3">
    <source>
        <dbReference type="EMBL" id="ATZ23680.1"/>
    </source>
</evidence>
<proteinExistence type="predicted"/>
<evidence type="ECO:0000259" key="2">
    <source>
        <dbReference type="Pfam" id="PF01326"/>
    </source>
</evidence>
<keyword evidence="3" id="KW-0670">Pyruvate</keyword>
<dbReference type="PANTHER" id="PTHR43615">
    <property type="entry name" value="PHOSPHOENOLPYRUVATE SYNTHASE-RELATED"/>
    <property type="match status" value="1"/>
</dbReference>
<dbReference type="RefSeq" id="WP_030237704.1">
    <property type="nucleotide sequence ID" value="NZ_CP024985.1"/>
</dbReference>
<dbReference type="InterPro" id="IPR002192">
    <property type="entry name" value="PPDK_AMP/ATP-bd"/>
</dbReference>
<dbReference type="PANTHER" id="PTHR43615:SF1">
    <property type="entry name" value="PPDK_N DOMAIN-CONTAINING PROTEIN"/>
    <property type="match status" value="1"/>
</dbReference>
<keyword evidence="4" id="KW-1185">Reference proteome</keyword>
<evidence type="ECO:0000313" key="4">
    <source>
        <dbReference type="Proteomes" id="UP000231791"/>
    </source>
</evidence>
<dbReference type="GO" id="GO:0008986">
    <property type="term" value="F:pyruvate, water dikinase activity"/>
    <property type="evidence" value="ECO:0007669"/>
    <property type="project" value="UniProtKB-EC"/>
</dbReference>
<dbReference type="SUPFAM" id="SSF56059">
    <property type="entry name" value="Glutathione synthetase ATP-binding domain-like"/>
    <property type="match status" value="1"/>
</dbReference>
<dbReference type="Gene3D" id="3.50.30.10">
    <property type="entry name" value="Phosphohistidine domain"/>
    <property type="match status" value="1"/>
</dbReference>
<dbReference type="EC" id="2.7.9.2" evidence="3"/>
<evidence type="ECO:0000259" key="1">
    <source>
        <dbReference type="Pfam" id="PF00391"/>
    </source>
</evidence>
<dbReference type="GO" id="GO:0005524">
    <property type="term" value="F:ATP binding"/>
    <property type="evidence" value="ECO:0007669"/>
    <property type="project" value="InterPro"/>
</dbReference>
<accession>A0A2K8PC50</accession>
<dbReference type="Gene3D" id="3.30.1490.20">
    <property type="entry name" value="ATP-grasp fold, A domain"/>
    <property type="match status" value="1"/>
</dbReference>
<sequence>MNDIRVVPLYRADEHPVLLTGAKAQALARLHRAGFRVPDGVCVTSAWFQEVMSRTGIGDTVEQNLRDLSAVPTGTGRALELIRRAVIQSPWPADLVEEASAAAQSLLDQGPVMVRSSVPVEDGAGQSYAGVFHSEGPLHTVPEVLSSLARCWAALYSARCYSYSRGQLPQEYAAFLQTWVQPQAHGVLFTKDLFTGDGGPVTDFAWGSATDSTSGEGPTNRLLLSDEAALPDGLPDALPDGLREELLSLAKRSEQLFGLPLDVEWVWNEGLLHTLQARPITHGRTPAKVTGGWWPDSDVSGLYDVDLGNCRARFEGALQKHIWLRRQCAAVGVETYREAYIVYGEQDVRRLADDLAGYLRTEFVQINWGGRGTGTVAKLADLADHLLRGRERNALSDPAFSAAHIGEIVPAEASGFSALLGDGTVIVEAFPAGLPGIKEGGLVPSVFTIAPGGPIVRVNIAEFSRRCHIEPGEGWWWRPEDTAPYTFDRADGEVLDIARITRDLCGALGEARLEWYTADGRAMIRDVSLEGRGLEARTADVGRVISTGIAAGTVLALPDLSELDEAARALEVSVVGFGMDNPAVLSDDRITAAVDAIRQKNGVIVVAEYPSAGLIPLVDLASGFVFERGNLLCHTAIVLRERGVPAIVAPGAGKWLRDGMKVELSPAGLAVLDPEDRTC</sequence>
<dbReference type="OrthoDB" id="9765468at2"/>
<dbReference type="EMBL" id="CP024985">
    <property type="protein sequence ID" value="ATZ23680.1"/>
    <property type="molecule type" value="Genomic_DNA"/>
</dbReference>
<gene>
    <name evidence="3" type="primary">ppsA1</name>
    <name evidence="3" type="ORF">SLAV_09055</name>
</gene>
<reference evidence="3 4" key="1">
    <citation type="submission" date="2017-11" db="EMBL/GenBank/DDBJ databases">
        <title>Complete genome sequence of Streptomyces lavendulae subsp. lavendulae CCM 3239 (formerly 'Streptomyces aureofaciens CCM 3239'), the producer of the angucycline-type antibiotic auricin.</title>
        <authorList>
            <person name="Busche T."/>
            <person name="Novakova R."/>
            <person name="Al'Dilaimi A."/>
            <person name="Homerova D."/>
            <person name="Feckova L."/>
            <person name="Rezuchova B."/>
            <person name="Mingyar E."/>
            <person name="Csolleiova D."/>
            <person name="Bekeova C."/>
            <person name="Winkler A."/>
            <person name="Sevcikova B."/>
            <person name="Kalinowski J."/>
            <person name="Kormanec J."/>
            <person name="Ruckert C."/>
        </authorList>
    </citation>
    <scope>NUCLEOTIDE SEQUENCE [LARGE SCALE GENOMIC DNA]</scope>
    <source>
        <strain evidence="3 4">CCM 3239</strain>
    </source>
</reference>
<protein>
    <submittedName>
        <fullName evidence="3">Phosphoenolpyruvate synthase</fullName>
        <ecNumber evidence="3">2.7.9.2</ecNumber>
    </submittedName>
</protein>
<dbReference type="SUPFAM" id="SSF52009">
    <property type="entry name" value="Phosphohistidine domain"/>
    <property type="match status" value="1"/>
</dbReference>
<dbReference type="AlphaFoldDB" id="A0A2K8PC50"/>
<dbReference type="KEGG" id="slx:SLAV_09055"/>
<dbReference type="Pfam" id="PF00391">
    <property type="entry name" value="PEP-utilizers"/>
    <property type="match status" value="1"/>
</dbReference>
<dbReference type="Proteomes" id="UP000231791">
    <property type="component" value="Chromosome"/>
</dbReference>
<feature type="domain" description="PEP-utilising enzyme mobile" evidence="1">
    <location>
        <begin position="600"/>
        <end position="662"/>
    </location>
</feature>
<dbReference type="Gene3D" id="3.30.470.20">
    <property type="entry name" value="ATP-grasp fold, B domain"/>
    <property type="match status" value="1"/>
</dbReference>
<dbReference type="InterPro" id="IPR051549">
    <property type="entry name" value="PEP_Utilizing_Enz"/>
</dbReference>